<reference evidence="1" key="1">
    <citation type="submission" date="2014-12" db="EMBL/GenBank/DDBJ databases">
        <title>Parallel Evolution in Life History Adaptation Evident in the Tissue-Specific Poeciliopsis prolifica transcriptome.</title>
        <authorList>
            <person name="Jue N.K."/>
            <person name="Foley R.J."/>
            <person name="Obergfell C."/>
            <person name="Reznick D.N."/>
            <person name="O'Neill R.J."/>
            <person name="O'Neill M.J."/>
        </authorList>
    </citation>
    <scope>NUCLEOTIDE SEQUENCE</scope>
</reference>
<accession>A0A0S7EQD8</accession>
<dbReference type="EMBL" id="GBYX01476623">
    <property type="protein sequence ID" value="JAO05054.1"/>
    <property type="molecule type" value="Transcribed_RNA"/>
</dbReference>
<dbReference type="AlphaFoldDB" id="A0A0S7EQD8"/>
<evidence type="ECO:0000313" key="1">
    <source>
        <dbReference type="EMBL" id="JAO05054.1"/>
    </source>
</evidence>
<organism evidence="1">
    <name type="scientific">Poeciliopsis prolifica</name>
    <name type="common">blackstripe livebearer</name>
    <dbReference type="NCBI Taxonomy" id="188132"/>
    <lineage>
        <taxon>Eukaryota</taxon>
        <taxon>Metazoa</taxon>
        <taxon>Chordata</taxon>
        <taxon>Craniata</taxon>
        <taxon>Vertebrata</taxon>
        <taxon>Euteleostomi</taxon>
        <taxon>Actinopterygii</taxon>
        <taxon>Neopterygii</taxon>
        <taxon>Teleostei</taxon>
        <taxon>Neoteleostei</taxon>
        <taxon>Acanthomorphata</taxon>
        <taxon>Ovalentaria</taxon>
        <taxon>Atherinomorphae</taxon>
        <taxon>Cyprinodontiformes</taxon>
        <taxon>Poeciliidae</taxon>
        <taxon>Poeciliinae</taxon>
        <taxon>Poeciliopsis</taxon>
    </lineage>
</organism>
<proteinExistence type="predicted"/>
<protein>
    <submittedName>
        <fullName evidence="1">PPUP9497</fullName>
    </submittedName>
</protein>
<gene>
    <name evidence="1" type="primary">PPUP9497</name>
</gene>
<name>A0A0S7EQD8_9TELE</name>
<sequence>MVFSSIYNPKSEQCGMYNKKVARCCITEIISTISCPKGDLSQQREQQALCLVGPWRISSNFLKNAAVLKRLMSVYCSLGKGEKPECLMLSTLIEFLSETCFHS</sequence>